<dbReference type="AlphaFoldDB" id="A0AAU9T3V5"/>
<feature type="coiled-coil region" evidence="1">
    <location>
        <begin position="95"/>
        <end position="122"/>
    </location>
</feature>
<feature type="region of interest" description="Disordered" evidence="2">
    <location>
        <begin position="122"/>
        <end position="164"/>
    </location>
</feature>
<dbReference type="Proteomes" id="UP000836841">
    <property type="component" value="Chromosome 7"/>
</dbReference>
<feature type="compositionally biased region" description="Low complexity" evidence="2">
    <location>
        <begin position="138"/>
        <end position="158"/>
    </location>
</feature>
<sequence>MRRRFSISTIVVACCLTTYDSLLSLFPGEIKQIGRREKGWRRTINRLPLSQFPQIYLYEFPRCRRVSSRLEAKSMEIEVSCSSDDTLSKVNRVDLDSIRVKRKTLQNLLEDCQRALELLNLTDNTTPGGDEIGDDSSDGVGQQSDSPDSEEFSSSSDPGDPEADKYKLISEREHENIKACDSIHDSVTCFLAQFYDLIKSRVECQDFREKIELAQVSVSQDLAEVGSSWDVVSEDDVWGEGTIAQTDEDYVVVREEDIADGIACFMATYLSSLKQTKDISPDQLQKALSTMFSVKKRKGKLRKAWEGSKVIYNVASWSATAIGIYQNPMILSIASKAFWVSCKAISKLV</sequence>
<gene>
    <name evidence="4" type="ORF">TAV2_LOCUS23984</name>
</gene>
<keyword evidence="5" id="KW-1185">Reference proteome</keyword>
<keyword evidence="1" id="KW-0175">Coiled coil</keyword>
<evidence type="ECO:0000256" key="3">
    <source>
        <dbReference type="SAM" id="SignalP"/>
    </source>
</evidence>
<feature type="signal peptide" evidence="3">
    <location>
        <begin position="1"/>
        <end position="24"/>
    </location>
</feature>
<dbReference type="PANTHER" id="PTHR33874:SF1">
    <property type="entry name" value="RING FINGER PROTEIN"/>
    <property type="match status" value="1"/>
</dbReference>
<protein>
    <submittedName>
        <fullName evidence="4">Uncharacterized protein</fullName>
    </submittedName>
</protein>
<reference evidence="4 5" key="1">
    <citation type="submission" date="2022-03" db="EMBL/GenBank/DDBJ databases">
        <authorList>
            <person name="Nunn A."/>
            <person name="Chopra R."/>
            <person name="Nunn A."/>
            <person name="Contreras Garrido A."/>
        </authorList>
    </citation>
    <scope>NUCLEOTIDE SEQUENCE [LARGE SCALE GENOMIC DNA]</scope>
</reference>
<dbReference type="PANTHER" id="PTHR33874">
    <property type="entry name" value="RING FINGER PROTEIN"/>
    <property type="match status" value="1"/>
</dbReference>
<evidence type="ECO:0000313" key="5">
    <source>
        <dbReference type="Proteomes" id="UP000836841"/>
    </source>
</evidence>
<proteinExistence type="predicted"/>
<evidence type="ECO:0000256" key="1">
    <source>
        <dbReference type="SAM" id="Coils"/>
    </source>
</evidence>
<organism evidence="4 5">
    <name type="scientific">Thlaspi arvense</name>
    <name type="common">Field penny-cress</name>
    <dbReference type="NCBI Taxonomy" id="13288"/>
    <lineage>
        <taxon>Eukaryota</taxon>
        <taxon>Viridiplantae</taxon>
        <taxon>Streptophyta</taxon>
        <taxon>Embryophyta</taxon>
        <taxon>Tracheophyta</taxon>
        <taxon>Spermatophyta</taxon>
        <taxon>Magnoliopsida</taxon>
        <taxon>eudicotyledons</taxon>
        <taxon>Gunneridae</taxon>
        <taxon>Pentapetalae</taxon>
        <taxon>rosids</taxon>
        <taxon>malvids</taxon>
        <taxon>Brassicales</taxon>
        <taxon>Brassicaceae</taxon>
        <taxon>Thlaspideae</taxon>
        <taxon>Thlaspi</taxon>
    </lineage>
</organism>
<dbReference type="EMBL" id="OU466863">
    <property type="protein sequence ID" value="CAH2078059.1"/>
    <property type="molecule type" value="Genomic_DNA"/>
</dbReference>
<evidence type="ECO:0000256" key="2">
    <source>
        <dbReference type="SAM" id="MobiDB-lite"/>
    </source>
</evidence>
<name>A0AAU9T3V5_THLAR</name>
<feature type="chain" id="PRO_5043818474" evidence="3">
    <location>
        <begin position="25"/>
        <end position="349"/>
    </location>
</feature>
<accession>A0AAU9T3V5</accession>
<keyword evidence="3" id="KW-0732">Signal</keyword>
<evidence type="ECO:0000313" key="4">
    <source>
        <dbReference type="EMBL" id="CAH2078059.1"/>
    </source>
</evidence>